<dbReference type="EMBL" id="LWQT01000020">
    <property type="protein sequence ID" value="OAN55264.1"/>
    <property type="molecule type" value="Genomic_DNA"/>
</dbReference>
<dbReference type="RefSeq" id="WP_068489446.1">
    <property type="nucleotide sequence ID" value="NZ_LWQT01000020.1"/>
</dbReference>
<sequence length="430" mass="47392">MTEGAPIRSIGFREHGLRRILAGEVHARPYEVLSSPARASQLALVHATADEERAHLARLLATHGAEPPGGDSVHVVRDLGGFRLRWERHNEFSTYTVMRFDPFDAPFAASAVDLLPADWLETLPGEVMTAVHVAVARDLPDDLGPAFDGNSLVGAKVLWGAGEAWTDFRLHADGFARFVLRDLGLTRGQVGRLVQRLLEIETYRMMALLAFPLARHAAVEIARIDTELGGIVTQLADPAIRQNDRDLLERLTGLAAEAEHLDAATSFRLSAAKAYYAIVVRRIAELREERIPGLQTFAEFIDRRLGPAMNTCDSVSERQQLLATRVSRAGDLLRTRVDIALEEKNRDLLNSMNRRAELQLRLQETVEGLSVVAISYYLLGLIGYLSKGLKSLGLPVDYDLAGLIGLPVVAGAVWLGMRRLRKALVKTDGH</sequence>
<dbReference type="OrthoDB" id="9767470at2"/>
<name>A0A178MZN6_9PROT</name>
<keyword evidence="1" id="KW-0472">Membrane</keyword>
<dbReference type="Proteomes" id="UP000078428">
    <property type="component" value="Unassembled WGS sequence"/>
</dbReference>
<evidence type="ECO:0000313" key="3">
    <source>
        <dbReference type="Proteomes" id="UP000078428"/>
    </source>
</evidence>
<dbReference type="STRING" id="1285242.A6A04_11435"/>
<feature type="transmembrane region" description="Helical" evidence="1">
    <location>
        <begin position="368"/>
        <end position="386"/>
    </location>
</feature>
<dbReference type="Pfam" id="PF11902">
    <property type="entry name" value="DUF3422"/>
    <property type="match status" value="1"/>
</dbReference>
<feature type="transmembrane region" description="Helical" evidence="1">
    <location>
        <begin position="398"/>
        <end position="417"/>
    </location>
</feature>
<proteinExistence type="predicted"/>
<comment type="caution">
    <text evidence="2">The sequence shown here is derived from an EMBL/GenBank/DDBJ whole genome shotgun (WGS) entry which is preliminary data.</text>
</comment>
<gene>
    <name evidence="2" type="ORF">A6A04_11435</name>
</gene>
<keyword evidence="1" id="KW-1133">Transmembrane helix</keyword>
<evidence type="ECO:0000256" key="1">
    <source>
        <dbReference type="SAM" id="Phobius"/>
    </source>
</evidence>
<keyword evidence="1" id="KW-0812">Transmembrane</keyword>
<accession>A0A178MZN6</accession>
<evidence type="ECO:0000313" key="2">
    <source>
        <dbReference type="EMBL" id="OAN55264.1"/>
    </source>
</evidence>
<dbReference type="InterPro" id="IPR021830">
    <property type="entry name" value="DUF3422"/>
</dbReference>
<reference evidence="2 3" key="1">
    <citation type="submission" date="2016-04" db="EMBL/GenBank/DDBJ databases">
        <title>Draft genome sequence of freshwater magnetotactic bacteria Magnetospirillum marisnigri SP-1 and Magnetospirillum moscoviense BB-1.</title>
        <authorList>
            <person name="Koziaeva V."/>
            <person name="Dziuba M.V."/>
            <person name="Ivanov T.M."/>
            <person name="Kuznetsov B."/>
            <person name="Grouzdev D.S."/>
        </authorList>
    </citation>
    <scope>NUCLEOTIDE SEQUENCE [LARGE SCALE GENOMIC DNA]</scope>
    <source>
        <strain evidence="2 3">SP-1</strain>
    </source>
</reference>
<evidence type="ECO:0008006" key="4">
    <source>
        <dbReference type="Google" id="ProtNLM"/>
    </source>
</evidence>
<keyword evidence="3" id="KW-1185">Reference proteome</keyword>
<dbReference type="AlphaFoldDB" id="A0A178MZN6"/>
<organism evidence="2 3">
    <name type="scientific">Paramagnetospirillum marisnigri</name>
    <dbReference type="NCBI Taxonomy" id="1285242"/>
    <lineage>
        <taxon>Bacteria</taxon>
        <taxon>Pseudomonadati</taxon>
        <taxon>Pseudomonadota</taxon>
        <taxon>Alphaproteobacteria</taxon>
        <taxon>Rhodospirillales</taxon>
        <taxon>Magnetospirillaceae</taxon>
        <taxon>Paramagnetospirillum</taxon>
    </lineage>
</organism>
<protein>
    <recommendedName>
        <fullName evidence="4">Egg lysin</fullName>
    </recommendedName>
</protein>